<evidence type="ECO:0000313" key="2">
    <source>
        <dbReference type="Proteomes" id="UP000007879"/>
    </source>
</evidence>
<protein>
    <submittedName>
        <fullName evidence="1">Uncharacterized protein</fullName>
    </submittedName>
</protein>
<proteinExistence type="predicted"/>
<evidence type="ECO:0000313" key="1">
    <source>
        <dbReference type="EnsemblMetazoa" id="XP_019853362.1"/>
    </source>
</evidence>
<reference evidence="2" key="1">
    <citation type="journal article" date="2010" name="Nature">
        <title>The Amphimedon queenslandica genome and the evolution of animal complexity.</title>
        <authorList>
            <person name="Srivastava M."/>
            <person name="Simakov O."/>
            <person name="Chapman J."/>
            <person name="Fahey B."/>
            <person name="Gauthier M.E."/>
            <person name="Mitros T."/>
            <person name="Richards G.S."/>
            <person name="Conaco C."/>
            <person name="Dacre M."/>
            <person name="Hellsten U."/>
            <person name="Larroux C."/>
            <person name="Putnam N.H."/>
            <person name="Stanke M."/>
            <person name="Adamska M."/>
            <person name="Darling A."/>
            <person name="Degnan S.M."/>
            <person name="Oakley T.H."/>
            <person name="Plachetzki D.C."/>
            <person name="Zhai Y."/>
            <person name="Adamski M."/>
            <person name="Calcino A."/>
            <person name="Cummins S.F."/>
            <person name="Goodstein D.M."/>
            <person name="Harris C."/>
            <person name="Jackson D.J."/>
            <person name="Leys S.P."/>
            <person name="Shu S."/>
            <person name="Woodcroft B.J."/>
            <person name="Vervoort M."/>
            <person name="Kosik K.S."/>
            <person name="Manning G."/>
            <person name="Degnan B.M."/>
            <person name="Rokhsar D.S."/>
        </authorList>
    </citation>
    <scope>NUCLEOTIDE SEQUENCE [LARGE SCALE GENOMIC DNA]</scope>
</reference>
<dbReference type="GeneID" id="109582818"/>
<dbReference type="EnsemblMetazoa" id="XM_019997803.1">
    <property type="protein sequence ID" value="XP_019853362.1"/>
    <property type="gene ID" value="LOC109582818"/>
</dbReference>
<reference evidence="1" key="2">
    <citation type="submission" date="2024-06" db="UniProtKB">
        <authorList>
            <consortium name="EnsemblMetazoa"/>
        </authorList>
    </citation>
    <scope>IDENTIFICATION</scope>
</reference>
<dbReference type="AlphaFoldDB" id="A0AAN0J9D6"/>
<name>A0AAN0J9D6_AMPQE</name>
<keyword evidence="2" id="KW-1185">Reference proteome</keyword>
<dbReference type="Proteomes" id="UP000007879">
    <property type="component" value="Unassembled WGS sequence"/>
</dbReference>
<sequence length="140" mass="16167">MANLNEGPQFKSKIIMNDTILGHRNGEFARLYPLLPDQDQDLQSEREWILTQASNGGFIIHTSTSNDGYHWKFDRDDERVYLESNADYNNMANCAFQFQQNQISPLQCTDLHVCHLQETSSCELTLTEKNNNLTYFQIAS</sequence>
<dbReference type="KEGG" id="aqu:109582818"/>
<organism evidence="1 2">
    <name type="scientific">Amphimedon queenslandica</name>
    <name type="common">Sponge</name>
    <dbReference type="NCBI Taxonomy" id="400682"/>
    <lineage>
        <taxon>Eukaryota</taxon>
        <taxon>Metazoa</taxon>
        <taxon>Porifera</taxon>
        <taxon>Demospongiae</taxon>
        <taxon>Heteroscleromorpha</taxon>
        <taxon>Haplosclerida</taxon>
        <taxon>Niphatidae</taxon>
        <taxon>Amphimedon</taxon>
    </lineage>
</organism>
<accession>A0AAN0J9D6</accession>
<dbReference type="RefSeq" id="XP_019853362.1">
    <property type="nucleotide sequence ID" value="XM_019997803.1"/>
</dbReference>